<dbReference type="WBParaSite" id="TREG1_39060.1">
    <property type="protein sequence ID" value="TREG1_39060.1"/>
    <property type="gene ID" value="TREG1_39060"/>
</dbReference>
<dbReference type="AlphaFoldDB" id="A0AA85JL02"/>
<reference evidence="3" key="1">
    <citation type="submission" date="2022-06" db="EMBL/GenBank/DDBJ databases">
        <authorList>
            <person name="Berger JAMES D."/>
            <person name="Berger JAMES D."/>
        </authorList>
    </citation>
    <scope>NUCLEOTIDE SEQUENCE [LARGE SCALE GENOMIC DNA]</scope>
</reference>
<evidence type="ECO:0000313" key="3">
    <source>
        <dbReference type="Proteomes" id="UP000050795"/>
    </source>
</evidence>
<reference evidence="4" key="2">
    <citation type="submission" date="2023-11" db="UniProtKB">
        <authorList>
            <consortium name="WormBaseParasite"/>
        </authorList>
    </citation>
    <scope>IDENTIFICATION</scope>
</reference>
<keyword evidence="3" id="KW-1185">Reference proteome</keyword>
<feature type="chain" id="PRO_5041743632" evidence="2">
    <location>
        <begin position="20"/>
        <end position="168"/>
    </location>
</feature>
<evidence type="ECO:0000256" key="1">
    <source>
        <dbReference type="SAM" id="MobiDB-lite"/>
    </source>
</evidence>
<organism evidence="3 4">
    <name type="scientific">Trichobilharzia regenti</name>
    <name type="common">Nasal bird schistosome</name>
    <dbReference type="NCBI Taxonomy" id="157069"/>
    <lineage>
        <taxon>Eukaryota</taxon>
        <taxon>Metazoa</taxon>
        <taxon>Spiralia</taxon>
        <taxon>Lophotrochozoa</taxon>
        <taxon>Platyhelminthes</taxon>
        <taxon>Trematoda</taxon>
        <taxon>Digenea</taxon>
        <taxon>Strigeidida</taxon>
        <taxon>Schistosomatoidea</taxon>
        <taxon>Schistosomatidae</taxon>
        <taxon>Trichobilharzia</taxon>
    </lineage>
</organism>
<feature type="signal peptide" evidence="2">
    <location>
        <begin position="1"/>
        <end position="19"/>
    </location>
</feature>
<sequence length="168" mass="17798">MRSILLFLLIGADIYNVHINSIPLNENGLPQFPPFFGPPPAFGPPPQFGPPPALGPPPQFGPPPPLGQPPQFLPPSPLRQPPQFPPPPPLRQSPQFTPSPSLELTSQLAPHLPSGSLYSSEPIGIPPSGGQSTPLGSPISDNDRSTTSPSAESQQLSKEKYKTSNKGK</sequence>
<feature type="region of interest" description="Disordered" evidence="1">
    <location>
        <begin position="35"/>
        <end position="168"/>
    </location>
</feature>
<name>A0AA85JL02_TRIRE</name>
<evidence type="ECO:0000313" key="4">
    <source>
        <dbReference type="WBParaSite" id="TREG1_39060.1"/>
    </source>
</evidence>
<proteinExistence type="predicted"/>
<feature type="compositionally biased region" description="Pro residues" evidence="1">
    <location>
        <begin position="35"/>
        <end position="91"/>
    </location>
</feature>
<dbReference type="Proteomes" id="UP000050795">
    <property type="component" value="Unassembled WGS sequence"/>
</dbReference>
<feature type="compositionally biased region" description="Polar residues" evidence="1">
    <location>
        <begin position="145"/>
        <end position="156"/>
    </location>
</feature>
<feature type="compositionally biased region" description="Polar residues" evidence="1">
    <location>
        <begin position="98"/>
        <end position="108"/>
    </location>
</feature>
<keyword evidence="2" id="KW-0732">Signal</keyword>
<protein>
    <submittedName>
        <fullName evidence="4">Uncharacterized protein</fullName>
    </submittedName>
</protein>
<evidence type="ECO:0000256" key="2">
    <source>
        <dbReference type="SAM" id="SignalP"/>
    </source>
</evidence>
<accession>A0AA85JL02</accession>